<dbReference type="InterPro" id="IPR007694">
    <property type="entry name" value="DNA_helicase_DnaB-like_C"/>
</dbReference>
<dbReference type="PROSITE" id="PS51199">
    <property type="entry name" value="SF4_HELICASE"/>
    <property type="match status" value="1"/>
</dbReference>
<dbReference type="GO" id="GO:0005829">
    <property type="term" value="C:cytosol"/>
    <property type="evidence" value="ECO:0007669"/>
    <property type="project" value="TreeGrafter"/>
</dbReference>
<dbReference type="Proteomes" id="UP000029380">
    <property type="component" value="Unassembled WGS sequence"/>
</dbReference>
<comment type="caution">
    <text evidence="2">The sequence shown here is derived from an EMBL/GenBank/DDBJ whole genome shotgun (WGS) entry which is preliminary data.</text>
</comment>
<evidence type="ECO:0000313" key="3">
    <source>
        <dbReference type="Proteomes" id="UP000029380"/>
    </source>
</evidence>
<dbReference type="SUPFAM" id="SSF52540">
    <property type="entry name" value="P-loop containing nucleoside triphosphate hydrolases"/>
    <property type="match status" value="1"/>
</dbReference>
<dbReference type="RefSeq" id="WP_052077176.1">
    <property type="nucleotide sequence ID" value="NZ_JPVU01000098.1"/>
</dbReference>
<dbReference type="GO" id="GO:0005524">
    <property type="term" value="F:ATP binding"/>
    <property type="evidence" value="ECO:0007669"/>
    <property type="project" value="InterPro"/>
</dbReference>
<reference evidence="2 3" key="1">
    <citation type="submission" date="2014-08" db="EMBL/GenBank/DDBJ databases">
        <title>Genome sequence of Tetragenococcus muriaticus.</title>
        <authorList>
            <person name="Chuea-nongthon C."/>
            <person name="Rodtong S."/>
            <person name="Yongsawatdigul J."/>
            <person name="Steele J.L."/>
            <person name="Liu X.-y."/>
            <person name="Speers J."/>
            <person name="Glasner J.D."/>
            <person name="Neeno-Eckwall E.C."/>
        </authorList>
    </citation>
    <scope>NUCLEOTIDE SEQUENCE [LARGE SCALE GENOMIC DNA]</scope>
    <source>
        <strain evidence="2 3">PMC-11-5</strain>
    </source>
</reference>
<dbReference type="EMBL" id="JPVU01000098">
    <property type="protein sequence ID" value="KFN92414.1"/>
    <property type="molecule type" value="Genomic_DNA"/>
</dbReference>
<name>A0A091C6B6_9ENTE</name>
<dbReference type="Pfam" id="PF03796">
    <property type="entry name" value="DnaB_C"/>
    <property type="match status" value="1"/>
</dbReference>
<organism evidence="2 3">
    <name type="scientific">Tetragenococcus muriaticus PMC-11-5</name>
    <dbReference type="NCBI Taxonomy" id="1302649"/>
    <lineage>
        <taxon>Bacteria</taxon>
        <taxon>Bacillati</taxon>
        <taxon>Bacillota</taxon>
        <taxon>Bacilli</taxon>
        <taxon>Lactobacillales</taxon>
        <taxon>Enterococcaceae</taxon>
        <taxon>Tetragenococcus</taxon>
    </lineage>
</organism>
<dbReference type="AlphaFoldDB" id="A0A091C6B6"/>
<keyword evidence="2" id="KW-0547">Nucleotide-binding</keyword>
<dbReference type="GO" id="GO:0016787">
    <property type="term" value="F:hydrolase activity"/>
    <property type="evidence" value="ECO:0007669"/>
    <property type="project" value="UniProtKB-KW"/>
</dbReference>
<protein>
    <submittedName>
        <fullName evidence="2">Replicative DNA helicase</fullName>
        <ecNumber evidence="2">3.6.1.-</ecNumber>
    </submittedName>
</protein>
<keyword evidence="2" id="KW-0378">Hydrolase</keyword>
<evidence type="ECO:0000313" key="2">
    <source>
        <dbReference type="EMBL" id="KFN92414.1"/>
    </source>
</evidence>
<dbReference type="GO" id="GO:0006260">
    <property type="term" value="P:DNA replication"/>
    <property type="evidence" value="ECO:0007669"/>
    <property type="project" value="InterPro"/>
</dbReference>
<dbReference type="PATRIC" id="fig|1302649.3.peg.928"/>
<sequence length="421" mass="48343">METNFEMQFVSCLLKKPSLINDFDINLDWFEMDTMKSIVKAIQQSNGNDVLLTDIQKQIKDNDFFNQISLDELEVLQQQNAKSELIGLYLEQIHKNYLTEKLTFYTSEYAKTQNKKYLNIIDDLNEEMQAIDAEKDTGDIKQGYEDFVERMEGEVSPFIKTFGSFDDLLGGGLTRGSLYTIGARPAVGKSAMALSMAHEIVKRNQNVKVDYFSLEMPLDQLMIRFVSKETRIHSTHLRNPQAYPQMMTKDKKEKAVKAYERLEKLPIRFYTSEEMRKLNSIVRTIKKNAVQDNYVAIIDHALLIDAGIKADKRIQIIEITRRLKALSNALNIPIVLLTQLNRETDRSSGKPVMADLQESASFEQDSNVVALLYKEDAEDWKKLILNVAKNRDGMVGELPFKLLGQFSDFTEDFNRDIGGQK</sequence>
<dbReference type="Gene3D" id="3.40.50.300">
    <property type="entry name" value="P-loop containing nucleotide triphosphate hydrolases"/>
    <property type="match status" value="1"/>
</dbReference>
<feature type="domain" description="SF4 helicase" evidence="1">
    <location>
        <begin position="151"/>
        <end position="416"/>
    </location>
</feature>
<dbReference type="PANTHER" id="PTHR30153:SF2">
    <property type="entry name" value="REPLICATIVE DNA HELICASE"/>
    <property type="match status" value="1"/>
</dbReference>
<dbReference type="OrthoDB" id="9773982at2"/>
<dbReference type="EC" id="3.6.1.-" evidence="2"/>
<gene>
    <name evidence="2" type="ORF">TMUPMC115_0926</name>
</gene>
<keyword evidence="2" id="KW-0067">ATP-binding</keyword>
<proteinExistence type="predicted"/>
<dbReference type="PANTHER" id="PTHR30153">
    <property type="entry name" value="REPLICATIVE DNA HELICASE DNAB"/>
    <property type="match status" value="1"/>
</dbReference>
<dbReference type="GO" id="GO:0003678">
    <property type="term" value="F:DNA helicase activity"/>
    <property type="evidence" value="ECO:0007669"/>
    <property type="project" value="InterPro"/>
</dbReference>
<dbReference type="InterPro" id="IPR027417">
    <property type="entry name" value="P-loop_NTPase"/>
</dbReference>
<keyword evidence="2" id="KW-0347">Helicase</keyword>
<evidence type="ECO:0000259" key="1">
    <source>
        <dbReference type="PROSITE" id="PS51199"/>
    </source>
</evidence>
<accession>A0A091C6B6</accession>